<accession>A0A1M6N673</accession>
<dbReference type="OrthoDB" id="8449527at2"/>
<dbReference type="AlphaFoldDB" id="A0A1M6N673"/>
<dbReference type="Proteomes" id="UP000184171">
    <property type="component" value="Unassembled WGS sequence"/>
</dbReference>
<organism evidence="1 2">
    <name type="scientific">Malonomonas rubra DSM 5091</name>
    <dbReference type="NCBI Taxonomy" id="1122189"/>
    <lineage>
        <taxon>Bacteria</taxon>
        <taxon>Pseudomonadati</taxon>
        <taxon>Thermodesulfobacteriota</taxon>
        <taxon>Desulfuromonadia</taxon>
        <taxon>Desulfuromonadales</taxon>
        <taxon>Geopsychrobacteraceae</taxon>
        <taxon>Malonomonas</taxon>
    </lineage>
</organism>
<dbReference type="STRING" id="1122189.SAMN02745165_03514"/>
<reference evidence="1 2" key="1">
    <citation type="submission" date="2016-11" db="EMBL/GenBank/DDBJ databases">
        <authorList>
            <person name="Jaros S."/>
            <person name="Januszkiewicz K."/>
            <person name="Wedrychowicz H."/>
        </authorList>
    </citation>
    <scope>NUCLEOTIDE SEQUENCE [LARGE SCALE GENOMIC DNA]</scope>
    <source>
        <strain evidence="1 2">DSM 5091</strain>
    </source>
</reference>
<evidence type="ECO:0000313" key="2">
    <source>
        <dbReference type="Proteomes" id="UP000184171"/>
    </source>
</evidence>
<gene>
    <name evidence="1" type="ORF">SAMN02745165_03514</name>
</gene>
<dbReference type="InterPro" id="IPR011991">
    <property type="entry name" value="ArsR-like_HTH"/>
</dbReference>
<dbReference type="GO" id="GO:0006355">
    <property type="term" value="P:regulation of DNA-templated transcription"/>
    <property type="evidence" value="ECO:0007669"/>
    <property type="project" value="UniProtKB-ARBA"/>
</dbReference>
<dbReference type="RefSeq" id="WP_072910032.1">
    <property type="nucleotide sequence ID" value="NZ_FQZT01000025.1"/>
</dbReference>
<proteinExistence type="predicted"/>
<evidence type="ECO:0000313" key="1">
    <source>
        <dbReference type="EMBL" id="SHJ91180.1"/>
    </source>
</evidence>
<keyword evidence="2" id="KW-1185">Reference proteome</keyword>
<name>A0A1M6N673_MALRU</name>
<dbReference type="Pfam" id="PF25212">
    <property type="entry name" value="HVO_A0114"/>
    <property type="match status" value="1"/>
</dbReference>
<dbReference type="InterPro" id="IPR036388">
    <property type="entry name" value="WH-like_DNA-bd_sf"/>
</dbReference>
<dbReference type="SUPFAM" id="SSF46785">
    <property type="entry name" value="Winged helix' DNA-binding domain"/>
    <property type="match status" value="1"/>
</dbReference>
<sequence>MPENVVKIGIMSKEDYKHRTIAIAKGKYVPRNDEPKIWFESLQSMAQVLNSENQKLLQLIMEKHPQSLKELEELTGRSSSNLSRTLNTMARYGIVELEKNQRKIVPRVKASDFQVEFGIGRRMH</sequence>
<dbReference type="CDD" id="cd00090">
    <property type="entry name" value="HTH_ARSR"/>
    <property type="match status" value="1"/>
</dbReference>
<dbReference type="InterPro" id="IPR036390">
    <property type="entry name" value="WH_DNA-bd_sf"/>
</dbReference>
<dbReference type="Gene3D" id="1.10.10.10">
    <property type="entry name" value="Winged helix-like DNA-binding domain superfamily/Winged helix DNA-binding domain"/>
    <property type="match status" value="1"/>
</dbReference>
<protein>
    <submittedName>
        <fullName evidence="1">Predicted transcriptional regulator</fullName>
    </submittedName>
</protein>
<dbReference type="EMBL" id="FQZT01000025">
    <property type="protein sequence ID" value="SHJ91180.1"/>
    <property type="molecule type" value="Genomic_DNA"/>
</dbReference>